<evidence type="ECO:0000313" key="6">
    <source>
        <dbReference type="Proteomes" id="UP000033566"/>
    </source>
</evidence>
<dbReference type="AlphaFoldDB" id="A0A0F6QVU5"/>
<dbReference type="SUPFAM" id="SSF51905">
    <property type="entry name" value="FAD/NAD(P)-binding domain"/>
    <property type="match status" value="1"/>
</dbReference>
<evidence type="ECO:0000256" key="3">
    <source>
        <dbReference type="ARBA" id="ARBA00022630"/>
    </source>
</evidence>
<proteinExistence type="inferred from homology"/>
<dbReference type="EMBL" id="CP011311">
    <property type="protein sequence ID" value="AKE38580.1"/>
    <property type="molecule type" value="Genomic_DNA"/>
</dbReference>
<organism evidence="5 6">
    <name type="scientific">Corynebacterium camporealensis</name>
    <dbReference type="NCBI Taxonomy" id="161896"/>
    <lineage>
        <taxon>Bacteria</taxon>
        <taxon>Bacillati</taxon>
        <taxon>Actinomycetota</taxon>
        <taxon>Actinomycetes</taxon>
        <taxon>Mycobacteriales</taxon>
        <taxon>Corynebacteriaceae</taxon>
        <taxon>Corynebacterium</taxon>
    </lineage>
</organism>
<dbReference type="KEGG" id="ccj:UL81_02995"/>
<reference evidence="5 6" key="1">
    <citation type="journal article" date="2015" name="Genome Announc.">
        <title>Complete Genome Sequence of Corynebacterium camporealensis DSM 44610, Isolated from the Milk of a Manchega Sheep with Subclinical Mastitis.</title>
        <authorList>
            <person name="Ruckert C."/>
            <person name="Albersmeier A."/>
            <person name="Winkler A."/>
            <person name="Tauch A."/>
        </authorList>
    </citation>
    <scope>NUCLEOTIDE SEQUENCE [LARGE SCALE GENOMIC DNA]</scope>
    <source>
        <strain evidence="5 6">DSM 44610</strain>
    </source>
</reference>
<name>A0A0F6QVU5_9CORY</name>
<dbReference type="RefSeq" id="WP_035106845.1">
    <property type="nucleotide sequence ID" value="NZ_CP011311.1"/>
</dbReference>
<dbReference type="Gene3D" id="3.50.50.60">
    <property type="entry name" value="FAD/NAD(P)-binding domain"/>
    <property type="match status" value="1"/>
</dbReference>
<evidence type="ECO:0000313" key="5">
    <source>
        <dbReference type="EMBL" id="AKE38580.1"/>
    </source>
</evidence>
<dbReference type="GO" id="GO:0016491">
    <property type="term" value="F:oxidoreductase activity"/>
    <property type="evidence" value="ECO:0007669"/>
    <property type="project" value="UniProtKB-KW"/>
</dbReference>
<dbReference type="Gene3D" id="3.30.9.10">
    <property type="entry name" value="D-Amino Acid Oxidase, subunit A, domain 2"/>
    <property type="match status" value="1"/>
</dbReference>
<dbReference type="Pfam" id="PF01266">
    <property type="entry name" value="DAO"/>
    <property type="match status" value="1"/>
</dbReference>
<dbReference type="NCBIfam" id="TIGR03364">
    <property type="entry name" value="HpnW_proposed"/>
    <property type="match status" value="1"/>
</dbReference>
<dbReference type="OrthoDB" id="9799943at2"/>
<comment type="similarity">
    <text evidence="2">Belongs to the DadA oxidoreductase family.</text>
</comment>
<dbReference type="InterPro" id="IPR036188">
    <property type="entry name" value="FAD/NAD-bd_sf"/>
</dbReference>
<keyword evidence="3" id="KW-0285">Flavoprotein</keyword>
<evidence type="ECO:0000256" key="2">
    <source>
        <dbReference type="ARBA" id="ARBA00009410"/>
    </source>
</evidence>
<dbReference type="Proteomes" id="UP000033566">
    <property type="component" value="Chromosome"/>
</dbReference>
<gene>
    <name evidence="5" type="ORF">UL81_02995</name>
</gene>
<keyword evidence="4" id="KW-0560">Oxidoreductase</keyword>
<evidence type="ECO:0000256" key="1">
    <source>
        <dbReference type="ARBA" id="ARBA00001974"/>
    </source>
</evidence>
<accession>A0A0F6QVU5</accession>
<dbReference type="InterPro" id="IPR017741">
    <property type="entry name" value="FAD-dependent_OxRdtase_HpnW"/>
</dbReference>
<comment type="cofactor">
    <cofactor evidence="1">
        <name>FAD</name>
        <dbReference type="ChEBI" id="CHEBI:57692"/>
    </cofactor>
</comment>
<sequence>MKTDVIVVGAGIIGLASAFLARKHRLSVRVIDRSERPVGSSIQNFGHACFTGQADEVQDAVWSSREGWLKAAEATGLWASESGTYLPAQSEVELQVLEEFAQHRGSEQVQLIDASAIAEGIGNPDAKSLGGAYLPLDMRVNPREAAPRIAAWLAENGVSFEWRHEVKEVADGTVKTNRGEFTAERVICCPNFFMTQLFPEIADRYEIRVCTLVMALLERPERIPQNLAMLTGTALGRYDGFAAMPSIDKFKQDLAQREPELVDCIANLMATGIPEGLLVGDSHEYDLSPEPFIDETVGQLLIDKTTGLLGIDSPRVLQRWQGRYADSPLANLIVERPDEQTCVLAATSGIGMTMSFGLANVALQGDELPTA</sequence>
<dbReference type="GO" id="GO:0005737">
    <property type="term" value="C:cytoplasm"/>
    <property type="evidence" value="ECO:0007669"/>
    <property type="project" value="TreeGrafter"/>
</dbReference>
<keyword evidence="6" id="KW-1185">Reference proteome</keyword>
<evidence type="ECO:0000256" key="4">
    <source>
        <dbReference type="ARBA" id="ARBA00023002"/>
    </source>
</evidence>
<dbReference type="PANTHER" id="PTHR13847:SF286">
    <property type="entry name" value="D-AMINO ACID DEHYDROGENASE"/>
    <property type="match status" value="1"/>
</dbReference>
<dbReference type="STRING" id="161896.UL81_02995"/>
<dbReference type="HOGENOM" id="CLU_060691_2_1_11"/>
<dbReference type="PATRIC" id="fig|161896.4.peg.590"/>
<dbReference type="InterPro" id="IPR006076">
    <property type="entry name" value="FAD-dep_OxRdtase"/>
</dbReference>
<dbReference type="PANTHER" id="PTHR13847">
    <property type="entry name" value="SARCOSINE DEHYDROGENASE-RELATED"/>
    <property type="match status" value="1"/>
</dbReference>
<protein>
    <submittedName>
        <fullName evidence="5">FAD dependent oxidoreductase TIGR03364</fullName>
    </submittedName>
</protein>